<evidence type="ECO:0000313" key="3">
    <source>
        <dbReference type="Proteomes" id="UP000501387"/>
    </source>
</evidence>
<dbReference type="RefSeq" id="WP_166322143.1">
    <property type="nucleotide sequence ID" value="NZ_CP049934.1"/>
</dbReference>
<evidence type="ECO:0000256" key="1">
    <source>
        <dbReference type="SAM" id="MobiDB-lite"/>
    </source>
</evidence>
<protein>
    <submittedName>
        <fullName evidence="2">Type I-E CRISPR-associated protein Cse1/CasA</fullName>
    </submittedName>
</protein>
<feature type="compositionally biased region" description="Polar residues" evidence="1">
    <location>
        <begin position="554"/>
        <end position="570"/>
    </location>
</feature>
<dbReference type="CDD" id="cd09729">
    <property type="entry name" value="Cse1_I-E"/>
    <property type="match status" value="1"/>
</dbReference>
<dbReference type="Gene3D" id="1.10.132.100">
    <property type="match status" value="1"/>
</dbReference>
<proteinExistence type="predicted"/>
<dbReference type="NCBIfam" id="TIGR02547">
    <property type="entry name" value="casA_cse1"/>
    <property type="match status" value="1"/>
</dbReference>
<dbReference type="Proteomes" id="UP000501387">
    <property type="component" value="Chromosome"/>
</dbReference>
<keyword evidence="3" id="KW-1185">Reference proteome</keyword>
<dbReference type="AlphaFoldDB" id="A0A6G8FHB5"/>
<organism evidence="2 3">
    <name type="scientific">Leucobacter insecticola</name>
    <dbReference type="NCBI Taxonomy" id="2714934"/>
    <lineage>
        <taxon>Bacteria</taxon>
        <taxon>Bacillati</taxon>
        <taxon>Actinomycetota</taxon>
        <taxon>Actinomycetes</taxon>
        <taxon>Micrococcales</taxon>
        <taxon>Microbacteriaceae</taxon>
        <taxon>Leucobacter</taxon>
    </lineage>
</organism>
<reference evidence="2 3" key="1">
    <citation type="submission" date="2020-03" db="EMBL/GenBank/DDBJ databases">
        <title>Leucobacter sp. nov., isolated from beetles.</title>
        <authorList>
            <person name="Hyun D.-W."/>
            <person name="Bae J.-W."/>
        </authorList>
    </citation>
    <scope>NUCLEOTIDE SEQUENCE [LARGE SCALE GENOMIC DNA]</scope>
    <source>
        <strain evidence="2 3">HDW9B</strain>
    </source>
</reference>
<name>A0A6G8FHB5_9MICO</name>
<evidence type="ECO:0000313" key="2">
    <source>
        <dbReference type="EMBL" id="QIM15755.1"/>
    </source>
</evidence>
<accession>A0A6G8FHB5</accession>
<dbReference type="InterPro" id="IPR013381">
    <property type="entry name" value="CRISPR-assoc_prot_Cse1"/>
</dbReference>
<dbReference type="Pfam" id="PF09481">
    <property type="entry name" value="CRISPR_Cse1"/>
    <property type="match status" value="1"/>
</dbReference>
<feature type="region of interest" description="Disordered" evidence="1">
    <location>
        <begin position="552"/>
        <end position="578"/>
    </location>
</feature>
<sequence>MSETTENLEALVPFNLVDEPWVPTVGLDGVERDVSLREVFRSAHELRDVAAELPTMRFAILRVIFAIMYRVLDRMDVEDPEAEWAELWNADTLPSAEFDAYLTKWHDRFNLFDAAHPFMQTPGLRTAKDEWKPIELIVADTDPERALFTMRSELNSLSFAEAARWLIHTNAYDFSGIKSGAVGDSRVKGGKGYPSGIGFAGWLGGITLRGNTLRETLLLNLIRGRAAEQSRDVPIWEQPPLGPSERSVAEIGTVGPLALLTWPQRRMRLRAEQGRVTGVLVTNGDPIDYTVQSGTELYTAWRFSEPQSQKAKVARYMPQQLETGRALWQGLTTLLPTPESAAPREQVQKKWNVKSLAQPAAVVTWLGSLTKRGFIEPGRVIEIMSVSMEYGAQQSSYSAIAADQLAITSALTDLSEQGLIAVAHDAVRKAQAAIRALTDLVRDLNRAVGGETPDVGLTPSEDAYASLDIRFRSWLLQLKPGCDAQSLLQDWVENVRGDMRARAAQLVEAAPPAAWAGRKASAGVTGDRVYSVATAMRSFEFNLIRALGRPAHAGSTSNGDATDTQSTVLSTAEEADQK</sequence>
<dbReference type="KEGG" id="lins:G7067_03930"/>
<gene>
    <name evidence="2" type="primary">casA</name>
    <name evidence="2" type="ORF">G7067_03930</name>
</gene>
<dbReference type="EMBL" id="CP049934">
    <property type="protein sequence ID" value="QIM15755.1"/>
    <property type="molecule type" value="Genomic_DNA"/>
</dbReference>